<proteinExistence type="predicted"/>
<keyword evidence="1" id="KW-1185">Reference proteome</keyword>
<evidence type="ECO:0000313" key="2">
    <source>
        <dbReference type="RefSeq" id="XP_049316870.1"/>
    </source>
</evidence>
<dbReference type="Proteomes" id="UP001652620">
    <property type="component" value="Chromosome 6"/>
</dbReference>
<gene>
    <name evidence="2" type="primary">LOC125779547</name>
</gene>
<organism evidence="1 2">
    <name type="scientific">Bactrocera dorsalis</name>
    <name type="common">Oriental fruit fly</name>
    <name type="synonym">Dacus dorsalis</name>
    <dbReference type="NCBI Taxonomy" id="27457"/>
    <lineage>
        <taxon>Eukaryota</taxon>
        <taxon>Metazoa</taxon>
        <taxon>Ecdysozoa</taxon>
        <taxon>Arthropoda</taxon>
        <taxon>Hexapoda</taxon>
        <taxon>Insecta</taxon>
        <taxon>Pterygota</taxon>
        <taxon>Neoptera</taxon>
        <taxon>Endopterygota</taxon>
        <taxon>Diptera</taxon>
        <taxon>Brachycera</taxon>
        <taxon>Muscomorpha</taxon>
        <taxon>Tephritoidea</taxon>
        <taxon>Tephritidae</taxon>
        <taxon>Bactrocera</taxon>
        <taxon>Bactrocera</taxon>
    </lineage>
</organism>
<evidence type="ECO:0000313" key="1">
    <source>
        <dbReference type="Proteomes" id="UP001652620"/>
    </source>
</evidence>
<dbReference type="RefSeq" id="XP_049316870.1">
    <property type="nucleotide sequence ID" value="XM_049460913.1"/>
</dbReference>
<name>A0ABM3K5X4_BACDO</name>
<dbReference type="GeneID" id="125779547"/>
<sequence>MERESEPLEKPNKITFKEKVVFTAAPSPLNTTSDASNDCTTSSSRGKKLTTDEMFRNYMDLMKGKAEEEREFRIKTLDSINKHTESINNLGAAMVSLAQTIVKNTEDCAKKIRKTHFAVFTLHHHHREIWGCSCLNHCGNIAEHHIRRKIWQLLQMSSVRTTQILTFQNELGQYGCSAIKGPYAKKVFKFICDIQTNKETKWADWERGNKLGVL</sequence>
<protein>
    <submittedName>
        <fullName evidence="2">Uncharacterized protein LOC125779547</fullName>
    </submittedName>
</protein>
<reference evidence="2" key="1">
    <citation type="submission" date="2025-08" db="UniProtKB">
        <authorList>
            <consortium name="RefSeq"/>
        </authorList>
    </citation>
    <scope>IDENTIFICATION</scope>
    <source>
        <tissue evidence="2">Adult</tissue>
    </source>
</reference>
<accession>A0ABM3K5X4</accession>